<organism evidence="1 2">
    <name type="scientific">Dendryphion nanum</name>
    <dbReference type="NCBI Taxonomy" id="256645"/>
    <lineage>
        <taxon>Eukaryota</taxon>
        <taxon>Fungi</taxon>
        <taxon>Dikarya</taxon>
        <taxon>Ascomycota</taxon>
        <taxon>Pezizomycotina</taxon>
        <taxon>Dothideomycetes</taxon>
        <taxon>Pleosporomycetidae</taxon>
        <taxon>Pleosporales</taxon>
        <taxon>Torulaceae</taxon>
        <taxon>Dendryphion</taxon>
    </lineage>
</organism>
<dbReference type="OrthoDB" id="3777651at2759"/>
<dbReference type="EMBL" id="JAGMWT010000007">
    <property type="protein sequence ID" value="KAH7125307.1"/>
    <property type="molecule type" value="Genomic_DNA"/>
</dbReference>
<evidence type="ECO:0000313" key="1">
    <source>
        <dbReference type="EMBL" id="KAH7125307.1"/>
    </source>
</evidence>
<protein>
    <submittedName>
        <fullName evidence="1">Uncharacterized protein</fullName>
    </submittedName>
</protein>
<proteinExistence type="predicted"/>
<gene>
    <name evidence="1" type="ORF">B0J11DRAFT_614703</name>
</gene>
<dbReference type="AlphaFoldDB" id="A0A9P9DUL0"/>
<keyword evidence="2" id="KW-1185">Reference proteome</keyword>
<comment type="caution">
    <text evidence="1">The sequence shown here is derived from an EMBL/GenBank/DDBJ whole genome shotgun (WGS) entry which is preliminary data.</text>
</comment>
<accession>A0A9P9DUL0</accession>
<evidence type="ECO:0000313" key="2">
    <source>
        <dbReference type="Proteomes" id="UP000700596"/>
    </source>
</evidence>
<sequence length="366" mass="40610">MRKKPKLQSSGQCTYRAKDLPVRDGGIKKTASVASVFKHQHCSNRKRTKIATGAKAVVKAAEFDAVGKRYQDADLRVTSSSPSKGKTISKQRIVSKHPLEVGFLESTSAYKTCVLAAVTEKVNTTHAHLIQKLKSSNLQSVSTRKSEDAASPTELPVTGSIDKAASALYIPIGSTILHHSRTLDNGQKERTQISIEQRTGWFEAEAQEIATELRELQRRWEMTVGKIWKCGVQILGEKDMESLLIPGAEITAEQGQEHVVAREKESLFVPELDESDDLALIDDGPKQNKRVTFNEPLPRFLTQASRLKSGPIPALPDVPTDRIQGLQKKAEDLGATHVAKYGQLQRQYDQWLRRKIAQIEQAVEAE</sequence>
<reference evidence="1" key="1">
    <citation type="journal article" date="2021" name="Nat. Commun.">
        <title>Genetic determinants of endophytism in the Arabidopsis root mycobiome.</title>
        <authorList>
            <person name="Mesny F."/>
            <person name="Miyauchi S."/>
            <person name="Thiergart T."/>
            <person name="Pickel B."/>
            <person name="Atanasova L."/>
            <person name="Karlsson M."/>
            <person name="Huettel B."/>
            <person name="Barry K.W."/>
            <person name="Haridas S."/>
            <person name="Chen C."/>
            <person name="Bauer D."/>
            <person name="Andreopoulos W."/>
            <person name="Pangilinan J."/>
            <person name="LaButti K."/>
            <person name="Riley R."/>
            <person name="Lipzen A."/>
            <person name="Clum A."/>
            <person name="Drula E."/>
            <person name="Henrissat B."/>
            <person name="Kohler A."/>
            <person name="Grigoriev I.V."/>
            <person name="Martin F.M."/>
            <person name="Hacquard S."/>
        </authorList>
    </citation>
    <scope>NUCLEOTIDE SEQUENCE</scope>
    <source>
        <strain evidence="1">MPI-CAGE-CH-0243</strain>
    </source>
</reference>
<dbReference type="Proteomes" id="UP000700596">
    <property type="component" value="Unassembled WGS sequence"/>
</dbReference>
<name>A0A9P9DUL0_9PLEO</name>